<dbReference type="PANTHER" id="PTHR30349:SF77">
    <property type="entry name" value="TYROSINE RECOMBINASE XERC"/>
    <property type="match status" value="1"/>
</dbReference>
<dbReference type="HAMAP" id="MF_01808">
    <property type="entry name" value="Recomb_XerC_XerD"/>
    <property type="match status" value="1"/>
</dbReference>
<keyword evidence="6 9" id="KW-0238">DNA-binding</keyword>
<dbReference type="Pfam" id="PF02899">
    <property type="entry name" value="Phage_int_SAM_1"/>
    <property type="match status" value="1"/>
</dbReference>
<keyword evidence="5 9" id="KW-0229">DNA integration</keyword>
<keyword evidence="8 9" id="KW-0131">Cell cycle</keyword>
<feature type="active site" evidence="9">
    <location>
        <position position="251"/>
    </location>
</feature>
<dbReference type="InterPro" id="IPR002104">
    <property type="entry name" value="Integrase_catalytic"/>
</dbReference>
<dbReference type="InterPro" id="IPR023009">
    <property type="entry name" value="Tyrosine_recombinase_XerC/XerD"/>
</dbReference>
<dbReference type="Proteomes" id="UP000712713">
    <property type="component" value="Unassembled WGS sequence"/>
</dbReference>
<evidence type="ECO:0000313" key="12">
    <source>
        <dbReference type="EMBL" id="HJE50432.1"/>
    </source>
</evidence>
<dbReference type="CDD" id="cd00798">
    <property type="entry name" value="INT_XerDC_C"/>
    <property type="match status" value="1"/>
</dbReference>
<dbReference type="GO" id="GO:0006313">
    <property type="term" value="P:DNA transposition"/>
    <property type="evidence" value="ECO:0007669"/>
    <property type="project" value="UniProtKB-UniRule"/>
</dbReference>
<comment type="subunit">
    <text evidence="9">Forms a cyclic heterotetrameric complex composed of two molecules of XerC and two molecules of XerD.</text>
</comment>
<dbReference type="SUPFAM" id="SSF56349">
    <property type="entry name" value="DNA breaking-rejoining enzymes"/>
    <property type="match status" value="1"/>
</dbReference>
<dbReference type="GO" id="GO:0007059">
    <property type="term" value="P:chromosome segregation"/>
    <property type="evidence" value="ECO:0007669"/>
    <property type="project" value="UniProtKB-UniRule"/>
</dbReference>
<keyword evidence="4 9" id="KW-0159">Chromosome partition</keyword>
<keyword evidence="2 9" id="KW-0963">Cytoplasm</keyword>
<feature type="active site" evidence="9">
    <location>
        <position position="274"/>
    </location>
</feature>
<dbReference type="InterPro" id="IPR010998">
    <property type="entry name" value="Integrase_recombinase_N"/>
</dbReference>
<dbReference type="PANTHER" id="PTHR30349">
    <property type="entry name" value="PHAGE INTEGRASE-RELATED"/>
    <property type="match status" value="1"/>
</dbReference>
<dbReference type="EMBL" id="DYZF01000011">
    <property type="protein sequence ID" value="HJE50432.1"/>
    <property type="molecule type" value="Genomic_DNA"/>
</dbReference>
<evidence type="ECO:0000259" key="10">
    <source>
        <dbReference type="PROSITE" id="PS51898"/>
    </source>
</evidence>
<evidence type="ECO:0000256" key="4">
    <source>
        <dbReference type="ARBA" id="ARBA00022829"/>
    </source>
</evidence>
<evidence type="ECO:0000256" key="7">
    <source>
        <dbReference type="ARBA" id="ARBA00023172"/>
    </source>
</evidence>
<keyword evidence="7 9" id="KW-0233">DNA recombination</keyword>
<feature type="active site" evidence="9">
    <location>
        <position position="154"/>
    </location>
</feature>
<evidence type="ECO:0000256" key="9">
    <source>
        <dbReference type="HAMAP-Rule" id="MF_01808"/>
    </source>
</evidence>
<feature type="domain" description="Tyr recombinase" evidence="10">
    <location>
        <begin position="109"/>
        <end position="296"/>
    </location>
</feature>
<gene>
    <name evidence="9" type="primary">xerC</name>
    <name evidence="12" type="ORF">K8V15_00330</name>
</gene>
<evidence type="ECO:0000313" key="13">
    <source>
        <dbReference type="Proteomes" id="UP000712713"/>
    </source>
</evidence>
<evidence type="ECO:0000256" key="5">
    <source>
        <dbReference type="ARBA" id="ARBA00022908"/>
    </source>
</evidence>
<comment type="function">
    <text evidence="9">Site-specific tyrosine recombinase, which acts by catalyzing the cutting and rejoining of the recombining DNA molecules. The XerC-XerD complex is essential to convert dimers of the bacterial chromosome into monomers to permit their segregation at cell division. It also contributes to the segregational stability of plasmids.</text>
</comment>
<dbReference type="GO" id="GO:0051301">
    <property type="term" value="P:cell division"/>
    <property type="evidence" value="ECO:0007669"/>
    <property type="project" value="UniProtKB-KW"/>
</dbReference>
<dbReference type="PROSITE" id="PS51898">
    <property type="entry name" value="TYR_RECOMBINASE"/>
    <property type="match status" value="1"/>
</dbReference>
<dbReference type="NCBIfam" id="NF001399">
    <property type="entry name" value="PRK00283.1"/>
    <property type="match status" value="1"/>
</dbReference>
<evidence type="ECO:0000256" key="3">
    <source>
        <dbReference type="ARBA" id="ARBA00022618"/>
    </source>
</evidence>
<evidence type="ECO:0000256" key="6">
    <source>
        <dbReference type="ARBA" id="ARBA00023125"/>
    </source>
</evidence>
<sequence length="302" mass="32581">MEHLPPGWAALIADYAAHLGSERGLSAHTVRAYSTDLKELAAHVDVEARRVNLSKLRGWLAHMDEEGAAPSTLQRRVACVRGFFAWAERSGFLDTNPAGRLKAPKKRRTLPKVVSSTAMSTTFASAETRVAEDDDPMAVRDLAMIELLYSSGLRVSELCSAELRDVDWERRSLTVAGKGGKHRAVPIGAPAVRALERWLAVRGEIATGESPDTIFLGARGGRLDPRVARRVVHAATGAAGAGNDVGPHGLRHAMATHLIEGGADLRSVQEMLGHASVATTQIYTHVTSERLRSAFEQAHPRA</sequence>
<accession>A0A921EL11</accession>
<dbReference type="GO" id="GO:0003677">
    <property type="term" value="F:DNA binding"/>
    <property type="evidence" value="ECO:0007669"/>
    <property type="project" value="UniProtKB-UniRule"/>
</dbReference>
<comment type="caution">
    <text evidence="12">The sequence shown here is derived from an EMBL/GenBank/DDBJ whole genome shotgun (WGS) entry which is preliminary data.</text>
</comment>
<dbReference type="AlphaFoldDB" id="A0A921EL11"/>
<dbReference type="Gene3D" id="1.10.443.10">
    <property type="entry name" value="Intergrase catalytic core"/>
    <property type="match status" value="1"/>
</dbReference>
<feature type="active site" evidence="9">
    <location>
        <position position="178"/>
    </location>
</feature>
<dbReference type="InterPro" id="IPR050090">
    <property type="entry name" value="Tyrosine_recombinase_XerCD"/>
</dbReference>
<comment type="similarity">
    <text evidence="9">Belongs to the 'phage' integrase family. XerC subfamily.</text>
</comment>
<protein>
    <recommendedName>
        <fullName evidence="9">Tyrosine recombinase XerC</fullName>
    </recommendedName>
</protein>
<keyword evidence="3 9" id="KW-0132">Cell division</keyword>
<dbReference type="InterPro" id="IPR004107">
    <property type="entry name" value="Integrase_SAM-like_N"/>
</dbReference>
<feature type="domain" description="Core-binding (CB)" evidence="11">
    <location>
        <begin position="6"/>
        <end position="88"/>
    </location>
</feature>
<dbReference type="GO" id="GO:0005737">
    <property type="term" value="C:cytoplasm"/>
    <property type="evidence" value="ECO:0007669"/>
    <property type="project" value="UniProtKB-SubCell"/>
</dbReference>
<reference evidence="12" key="1">
    <citation type="journal article" date="2021" name="PeerJ">
        <title>Extensive microbial diversity within the chicken gut microbiome revealed by metagenomics and culture.</title>
        <authorList>
            <person name="Gilroy R."/>
            <person name="Ravi A."/>
            <person name="Getino M."/>
            <person name="Pursley I."/>
            <person name="Horton D.L."/>
            <person name="Alikhan N.F."/>
            <person name="Baker D."/>
            <person name="Gharbi K."/>
            <person name="Hall N."/>
            <person name="Watson M."/>
            <person name="Adriaenssens E.M."/>
            <person name="Foster-Nyarko E."/>
            <person name="Jarju S."/>
            <person name="Secka A."/>
            <person name="Antonio M."/>
            <person name="Oren A."/>
            <person name="Chaudhuri R.R."/>
            <person name="La Ragione R."/>
            <person name="Hildebrand F."/>
            <person name="Pallen M.J."/>
        </authorList>
    </citation>
    <scope>NUCLEOTIDE SEQUENCE</scope>
    <source>
        <strain evidence="12">ChiGjej3B3-7470</strain>
    </source>
</reference>
<dbReference type="PROSITE" id="PS51900">
    <property type="entry name" value="CB"/>
    <property type="match status" value="1"/>
</dbReference>
<organism evidence="12 13">
    <name type="scientific">Tessaracoccus flavescens</name>
    <dbReference type="NCBI Taxonomy" id="399497"/>
    <lineage>
        <taxon>Bacteria</taxon>
        <taxon>Bacillati</taxon>
        <taxon>Actinomycetota</taxon>
        <taxon>Actinomycetes</taxon>
        <taxon>Propionibacteriales</taxon>
        <taxon>Propionibacteriaceae</taxon>
        <taxon>Tessaracoccus</taxon>
    </lineage>
</organism>
<evidence type="ECO:0000256" key="2">
    <source>
        <dbReference type="ARBA" id="ARBA00022490"/>
    </source>
</evidence>
<dbReference type="InterPro" id="IPR011010">
    <property type="entry name" value="DNA_brk_join_enz"/>
</dbReference>
<evidence type="ECO:0000256" key="1">
    <source>
        <dbReference type="ARBA" id="ARBA00004496"/>
    </source>
</evidence>
<dbReference type="GO" id="GO:0009037">
    <property type="term" value="F:tyrosine-based site-specific recombinase activity"/>
    <property type="evidence" value="ECO:0007669"/>
    <property type="project" value="UniProtKB-UniRule"/>
</dbReference>
<feature type="active site" description="O-(3'-phospho-DNA)-tyrosine intermediate" evidence="9">
    <location>
        <position position="283"/>
    </location>
</feature>
<comment type="subcellular location">
    <subcellularLocation>
        <location evidence="1 9">Cytoplasm</location>
    </subcellularLocation>
</comment>
<dbReference type="Gene3D" id="1.10.150.130">
    <property type="match status" value="1"/>
</dbReference>
<dbReference type="InterPro" id="IPR013762">
    <property type="entry name" value="Integrase-like_cat_sf"/>
</dbReference>
<feature type="active site" evidence="9">
    <location>
        <position position="248"/>
    </location>
</feature>
<name>A0A921EL11_9ACTN</name>
<evidence type="ECO:0000256" key="8">
    <source>
        <dbReference type="ARBA" id="ARBA00023306"/>
    </source>
</evidence>
<dbReference type="InterPro" id="IPR044068">
    <property type="entry name" value="CB"/>
</dbReference>
<proteinExistence type="inferred from homology"/>
<dbReference type="Pfam" id="PF00589">
    <property type="entry name" value="Phage_integrase"/>
    <property type="match status" value="1"/>
</dbReference>
<evidence type="ECO:0000259" key="11">
    <source>
        <dbReference type="PROSITE" id="PS51900"/>
    </source>
</evidence>
<reference evidence="12" key="2">
    <citation type="submission" date="2021-09" db="EMBL/GenBank/DDBJ databases">
        <authorList>
            <person name="Gilroy R."/>
        </authorList>
    </citation>
    <scope>NUCLEOTIDE SEQUENCE</scope>
    <source>
        <strain evidence="12">ChiGjej3B3-7470</strain>
    </source>
</reference>